<name>A0A919YRZ9_9BACL</name>
<evidence type="ECO:0000313" key="3">
    <source>
        <dbReference type="EMBL" id="GIP16256.1"/>
    </source>
</evidence>
<proteinExistence type="predicted"/>
<evidence type="ECO:0000256" key="1">
    <source>
        <dbReference type="ARBA" id="ARBA00022801"/>
    </source>
</evidence>
<dbReference type="PANTHER" id="PTHR39159">
    <property type="match status" value="1"/>
</dbReference>
<dbReference type="RefSeq" id="WP_213514528.1">
    <property type="nucleotide sequence ID" value="NZ_BOSE01000003.1"/>
</dbReference>
<dbReference type="Proteomes" id="UP000683139">
    <property type="component" value="Unassembled WGS sequence"/>
</dbReference>
<dbReference type="Pfam" id="PF04167">
    <property type="entry name" value="DUF402"/>
    <property type="match status" value="1"/>
</dbReference>
<keyword evidence="4" id="KW-1185">Reference proteome</keyword>
<feature type="domain" description="DUF402" evidence="2">
    <location>
        <begin position="14"/>
        <end position="153"/>
    </location>
</feature>
<evidence type="ECO:0000259" key="2">
    <source>
        <dbReference type="Pfam" id="PF04167"/>
    </source>
</evidence>
<dbReference type="SUPFAM" id="SSF159234">
    <property type="entry name" value="FomD-like"/>
    <property type="match status" value="1"/>
</dbReference>
<keyword evidence="1" id="KW-0378">Hydrolase</keyword>
<comment type="caution">
    <text evidence="3">The sequence shown here is derived from an EMBL/GenBank/DDBJ whole genome shotgun (WGS) entry which is preliminary data.</text>
</comment>
<dbReference type="InterPro" id="IPR035930">
    <property type="entry name" value="FomD-like_sf"/>
</dbReference>
<dbReference type="EMBL" id="BOSE01000003">
    <property type="protein sequence ID" value="GIP16256.1"/>
    <property type="molecule type" value="Genomic_DNA"/>
</dbReference>
<dbReference type="GO" id="GO:0016787">
    <property type="term" value="F:hydrolase activity"/>
    <property type="evidence" value="ECO:0007669"/>
    <property type="project" value="UniProtKB-KW"/>
</dbReference>
<protein>
    <submittedName>
        <fullName evidence="3">UPF0374 protein</fullName>
    </submittedName>
</protein>
<dbReference type="InterPro" id="IPR007295">
    <property type="entry name" value="DUF402"/>
</dbReference>
<dbReference type="InterPro" id="IPR050212">
    <property type="entry name" value="Ntdp-like"/>
</dbReference>
<dbReference type="Gene3D" id="2.40.380.10">
    <property type="entry name" value="FomD-like"/>
    <property type="match status" value="1"/>
</dbReference>
<evidence type="ECO:0000313" key="4">
    <source>
        <dbReference type="Proteomes" id="UP000683139"/>
    </source>
</evidence>
<organism evidence="3 4">
    <name type="scientific">Paenibacillus montaniterrae</name>
    <dbReference type="NCBI Taxonomy" id="429341"/>
    <lineage>
        <taxon>Bacteria</taxon>
        <taxon>Bacillati</taxon>
        <taxon>Bacillota</taxon>
        <taxon>Bacilli</taxon>
        <taxon>Bacillales</taxon>
        <taxon>Paenibacillaceae</taxon>
        <taxon>Paenibacillus</taxon>
    </lineage>
</organism>
<gene>
    <name evidence="3" type="ORF">J40TS1_18980</name>
</gene>
<dbReference type="PANTHER" id="PTHR39159:SF1">
    <property type="entry name" value="UPF0374 PROTEIN YGAC"/>
    <property type="match status" value="1"/>
</dbReference>
<reference evidence="3" key="1">
    <citation type="submission" date="2021-03" db="EMBL/GenBank/DDBJ databases">
        <title>Antimicrobial resistance genes in bacteria isolated from Japanese honey, and their potential for conferring macrolide and lincosamide resistance in the American foulbrood pathogen Paenibacillus larvae.</title>
        <authorList>
            <person name="Okamoto M."/>
            <person name="Kumagai M."/>
            <person name="Kanamori H."/>
            <person name="Takamatsu D."/>
        </authorList>
    </citation>
    <scope>NUCLEOTIDE SEQUENCE</scope>
    <source>
        <strain evidence="3">J40TS1</strain>
    </source>
</reference>
<sequence>MNKPVTIQAYKFGGRLHYEWQAEIVQQTEQYVMVLCQANRTFIHHTKGTTFTIPYPSLEVFYFDQWYTAAISFQAEERLMYYCNIAMPVKLQNDVLSFVDLDLDYLKEPDEDWKVVDREEFERHQQQYSYPAELVEQAEQGLQTLQQVVASGQFPFDGSINYALLKQSLQGTAIADFK</sequence>
<dbReference type="AlphaFoldDB" id="A0A919YRZ9"/>
<accession>A0A919YRZ9</accession>